<comment type="similarity">
    <text evidence="2">Belongs to the SusD family.</text>
</comment>
<dbReference type="PROSITE" id="PS51257">
    <property type="entry name" value="PROKAR_LIPOPROTEIN"/>
    <property type="match status" value="1"/>
</dbReference>
<dbReference type="EMBL" id="JADIMG010000011">
    <property type="protein sequence ID" value="MBO8459004.1"/>
    <property type="molecule type" value="Genomic_DNA"/>
</dbReference>
<dbReference type="CDD" id="cd08977">
    <property type="entry name" value="SusD"/>
    <property type="match status" value="1"/>
</dbReference>
<dbReference type="InterPro" id="IPR033985">
    <property type="entry name" value="SusD-like_N"/>
</dbReference>
<dbReference type="InterPro" id="IPR011990">
    <property type="entry name" value="TPR-like_helical_dom_sf"/>
</dbReference>
<dbReference type="Pfam" id="PF07980">
    <property type="entry name" value="SusD_RagB"/>
    <property type="match status" value="1"/>
</dbReference>
<protein>
    <submittedName>
        <fullName evidence="8">RagB/SusD family nutrient uptake outer membrane protein</fullName>
    </submittedName>
</protein>
<dbReference type="Gene3D" id="1.25.40.390">
    <property type="match status" value="1"/>
</dbReference>
<dbReference type="Pfam" id="PF14322">
    <property type="entry name" value="SusD-like_3"/>
    <property type="match status" value="1"/>
</dbReference>
<comment type="subcellular location">
    <subcellularLocation>
        <location evidence="1">Cell outer membrane</location>
    </subcellularLocation>
</comment>
<name>A0A9D9N3H9_9BACT</name>
<keyword evidence="5" id="KW-0998">Cell outer membrane</keyword>
<evidence type="ECO:0000259" key="6">
    <source>
        <dbReference type="Pfam" id="PF07980"/>
    </source>
</evidence>
<reference evidence="8" key="1">
    <citation type="submission" date="2020-10" db="EMBL/GenBank/DDBJ databases">
        <authorList>
            <person name="Gilroy R."/>
        </authorList>
    </citation>
    <scope>NUCLEOTIDE SEQUENCE</scope>
    <source>
        <strain evidence="8">G3-3990</strain>
    </source>
</reference>
<feature type="domain" description="SusD-like N-terminal" evidence="7">
    <location>
        <begin position="39"/>
        <end position="229"/>
    </location>
</feature>
<keyword evidence="3" id="KW-0732">Signal</keyword>
<keyword evidence="4" id="KW-0472">Membrane</keyword>
<organism evidence="8 9">
    <name type="scientific">Candidatus Gallipaludibacter merdavium</name>
    <dbReference type="NCBI Taxonomy" id="2840839"/>
    <lineage>
        <taxon>Bacteria</taxon>
        <taxon>Pseudomonadati</taxon>
        <taxon>Bacteroidota</taxon>
        <taxon>Bacteroidia</taxon>
        <taxon>Bacteroidales</taxon>
        <taxon>Candidatus Gallipaludibacter</taxon>
    </lineage>
</organism>
<gene>
    <name evidence="8" type="ORF">IAA73_01530</name>
</gene>
<dbReference type="GO" id="GO:0009279">
    <property type="term" value="C:cell outer membrane"/>
    <property type="evidence" value="ECO:0007669"/>
    <property type="project" value="UniProtKB-SubCell"/>
</dbReference>
<evidence type="ECO:0000256" key="3">
    <source>
        <dbReference type="ARBA" id="ARBA00022729"/>
    </source>
</evidence>
<evidence type="ECO:0000259" key="7">
    <source>
        <dbReference type="Pfam" id="PF14322"/>
    </source>
</evidence>
<dbReference type="InterPro" id="IPR012944">
    <property type="entry name" value="SusD_RagB_dom"/>
</dbReference>
<dbReference type="AlphaFoldDB" id="A0A9D9N3H9"/>
<feature type="domain" description="RagB/SusD" evidence="6">
    <location>
        <begin position="307"/>
        <end position="468"/>
    </location>
</feature>
<evidence type="ECO:0000256" key="5">
    <source>
        <dbReference type="ARBA" id="ARBA00023237"/>
    </source>
</evidence>
<comment type="caution">
    <text evidence="8">The sequence shown here is derived from an EMBL/GenBank/DDBJ whole genome shotgun (WGS) entry which is preliminary data.</text>
</comment>
<dbReference type="Proteomes" id="UP000823641">
    <property type="component" value="Unassembled WGS sequence"/>
</dbReference>
<dbReference type="SUPFAM" id="SSF48452">
    <property type="entry name" value="TPR-like"/>
    <property type="match status" value="1"/>
</dbReference>
<evidence type="ECO:0000256" key="4">
    <source>
        <dbReference type="ARBA" id="ARBA00023136"/>
    </source>
</evidence>
<proteinExistence type="inferred from homology"/>
<evidence type="ECO:0000256" key="1">
    <source>
        <dbReference type="ARBA" id="ARBA00004442"/>
    </source>
</evidence>
<reference evidence="8" key="2">
    <citation type="journal article" date="2021" name="PeerJ">
        <title>Extensive microbial diversity within the chicken gut microbiome revealed by metagenomics and culture.</title>
        <authorList>
            <person name="Gilroy R."/>
            <person name="Ravi A."/>
            <person name="Getino M."/>
            <person name="Pursley I."/>
            <person name="Horton D.L."/>
            <person name="Alikhan N.F."/>
            <person name="Baker D."/>
            <person name="Gharbi K."/>
            <person name="Hall N."/>
            <person name="Watson M."/>
            <person name="Adriaenssens E.M."/>
            <person name="Foster-Nyarko E."/>
            <person name="Jarju S."/>
            <person name="Secka A."/>
            <person name="Antonio M."/>
            <person name="Oren A."/>
            <person name="Chaudhuri R.R."/>
            <person name="La Ragione R."/>
            <person name="Hildebrand F."/>
            <person name="Pallen M.J."/>
        </authorList>
    </citation>
    <scope>NUCLEOTIDE SEQUENCE</scope>
    <source>
        <strain evidence="8">G3-3990</strain>
    </source>
</reference>
<evidence type="ECO:0000256" key="2">
    <source>
        <dbReference type="ARBA" id="ARBA00006275"/>
    </source>
</evidence>
<evidence type="ECO:0000313" key="9">
    <source>
        <dbReference type="Proteomes" id="UP000823641"/>
    </source>
</evidence>
<sequence length="495" mass="55685">MKTNHIYLTIILGLITILATSCEDFLNQYPKGVYHHGNYNDTTNSTILAEAKLNEAYSNLRDYQYGWTGLAMGNYTTNDVNKGSTPSDGGTISEFDKLSYTAGNEHIGNYYSVCYTGITKSNEALTLAYALNDTVKNKQQMQAEALFVRALLYFRLTRAYGGVPYVNKVMAKDEETPQRSTQAQMWSYIEQDLVDAIPFLPTRAARLADGTSGRGTQNAAKALLAKVYLYQQRWADVISMTSQIIASGDNDLTTPYGEIFYEKNEFGPESVFEVFCEERPEEQIFLGSQYSQIQGIRGKPNLGWGFNSPEETLINAFEEGDPRLEATVIKNGDVLEGVTVKADPAGKPYFNKKAYVPKSERGVYGRDDEGQGQWMNIRVMRYAEVILMHAEAACEMGGDENMADARAKLEMVRKRARGGKDVLPEITTNNQAELRKAIRHERRIELAMEGEYFFDLVRWGIAKDEIDNFVVGKHEVFPIPQTEIDKAQLEQNPGY</sequence>
<evidence type="ECO:0000313" key="8">
    <source>
        <dbReference type="EMBL" id="MBO8459004.1"/>
    </source>
</evidence>
<accession>A0A9D9N3H9</accession>